<evidence type="ECO:0000313" key="7">
    <source>
        <dbReference type="EMBL" id="XDK25574.1"/>
    </source>
</evidence>
<dbReference type="SUPFAM" id="SSF52283">
    <property type="entry name" value="Formate/glycerate dehydrogenase catalytic domain-like"/>
    <property type="match status" value="1"/>
</dbReference>
<evidence type="ECO:0000256" key="3">
    <source>
        <dbReference type="ARBA" id="ARBA00023027"/>
    </source>
</evidence>
<dbReference type="InterPro" id="IPR006139">
    <property type="entry name" value="D-isomer_2_OHA_DH_cat_dom"/>
</dbReference>
<sequence>MPVPKIVFLDQDTIPAHIALPTLSVEHQWQSYPATSRDQVVERLQGAKVAIVNKVVLDEALLSQLPDLTMIAVAATGYNNVDIAACQAMGITVCNIRGYATRSVPEHVIAMLLALKRNLKGYHQDIAKGVWQQGGHFCFFTHPIQDMAGSTLGIIGSGELGQATANLVKALGVNVVFAERKGAKHCRQGFLPFEQVLSMADAISLHCPLNEDTHHLIGEDELALMPKHSILINAGRGGLVDEHALVSALKQQHIAGAGMDVFTQEPAPSDHVLLAHQALPNLLLTPHVAWGSDSAIAKLTGILFDNIDAFLSGTPQNVVV</sequence>
<dbReference type="RefSeq" id="WP_306101016.1">
    <property type="nucleotide sequence ID" value="NZ_CP162601.1"/>
</dbReference>
<keyword evidence="2 4" id="KW-0560">Oxidoreductase</keyword>
<comment type="similarity">
    <text evidence="1 4">Belongs to the D-isomer specific 2-hydroxyacid dehydrogenase family.</text>
</comment>
<evidence type="ECO:0000256" key="4">
    <source>
        <dbReference type="RuleBase" id="RU003719"/>
    </source>
</evidence>
<reference evidence="7" key="1">
    <citation type="submission" date="2024-07" db="EMBL/GenBank/DDBJ databases">
        <title>Genome Analysis of a Potential Novel Vibrio Species Secreting pH- and Thermo-stable Alginate Lyase and its Application in Producing Alginate Oligosaccharides.</title>
        <authorList>
            <person name="Huang H."/>
            <person name="Bao K."/>
        </authorList>
    </citation>
    <scope>NUCLEOTIDE SEQUENCE</scope>
    <source>
        <strain evidence="7">HB236076</strain>
    </source>
</reference>
<feature type="domain" description="D-isomer specific 2-hydroxyacid dehydrogenase NAD-binding" evidence="6">
    <location>
        <begin position="109"/>
        <end position="289"/>
    </location>
</feature>
<dbReference type="PANTHER" id="PTHR43761">
    <property type="entry name" value="D-ISOMER SPECIFIC 2-HYDROXYACID DEHYDROGENASE FAMILY PROTEIN (AFU_ORTHOLOGUE AFUA_1G13630)"/>
    <property type="match status" value="1"/>
</dbReference>
<dbReference type="PROSITE" id="PS00670">
    <property type="entry name" value="D_2_HYDROXYACID_DH_2"/>
    <property type="match status" value="1"/>
</dbReference>
<dbReference type="SUPFAM" id="SSF51735">
    <property type="entry name" value="NAD(P)-binding Rossmann-fold domains"/>
    <property type="match status" value="1"/>
</dbReference>
<dbReference type="InterPro" id="IPR036291">
    <property type="entry name" value="NAD(P)-bd_dom_sf"/>
</dbReference>
<dbReference type="InterPro" id="IPR029753">
    <property type="entry name" value="D-isomer_DH_CS"/>
</dbReference>
<evidence type="ECO:0000256" key="2">
    <source>
        <dbReference type="ARBA" id="ARBA00023002"/>
    </source>
</evidence>
<dbReference type="PANTHER" id="PTHR43761:SF1">
    <property type="entry name" value="D-ISOMER SPECIFIC 2-HYDROXYACID DEHYDROGENASE CATALYTIC DOMAIN-CONTAINING PROTEIN-RELATED"/>
    <property type="match status" value="1"/>
</dbReference>
<dbReference type="CDD" id="cd12162">
    <property type="entry name" value="2-Hacid_dh_4"/>
    <property type="match status" value="1"/>
</dbReference>
<dbReference type="Pfam" id="PF00389">
    <property type="entry name" value="2-Hacid_dh"/>
    <property type="match status" value="1"/>
</dbReference>
<gene>
    <name evidence="7" type="ORF">AB0763_02700</name>
</gene>
<protein>
    <submittedName>
        <fullName evidence="7">D-2-hydroxyacid dehydrogenase</fullName>
    </submittedName>
</protein>
<dbReference type="InterPro" id="IPR050418">
    <property type="entry name" value="D-iso_2-hydroxyacid_DH_PdxB"/>
</dbReference>
<evidence type="ECO:0000259" key="5">
    <source>
        <dbReference type="Pfam" id="PF00389"/>
    </source>
</evidence>
<dbReference type="Pfam" id="PF02826">
    <property type="entry name" value="2-Hacid_dh_C"/>
    <property type="match status" value="1"/>
</dbReference>
<name>A0AB39HFN1_9VIBR</name>
<dbReference type="AlphaFoldDB" id="A0AB39HFN1"/>
<dbReference type="GO" id="GO:0051287">
    <property type="term" value="F:NAD binding"/>
    <property type="evidence" value="ECO:0007669"/>
    <property type="project" value="InterPro"/>
</dbReference>
<dbReference type="KEGG" id="vih:AB0763_02700"/>
<organism evidence="7">
    <name type="scientific">Vibrio sp. HB236076</name>
    <dbReference type="NCBI Taxonomy" id="3232307"/>
    <lineage>
        <taxon>Bacteria</taxon>
        <taxon>Pseudomonadati</taxon>
        <taxon>Pseudomonadota</taxon>
        <taxon>Gammaproteobacteria</taxon>
        <taxon>Vibrionales</taxon>
        <taxon>Vibrionaceae</taxon>
        <taxon>Vibrio</taxon>
    </lineage>
</organism>
<dbReference type="InterPro" id="IPR006140">
    <property type="entry name" value="D-isomer_DH_NAD-bd"/>
</dbReference>
<keyword evidence="3" id="KW-0520">NAD</keyword>
<dbReference type="EMBL" id="CP162601">
    <property type="protein sequence ID" value="XDK25574.1"/>
    <property type="molecule type" value="Genomic_DNA"/>
</dbReference>
<accession>A0AB39HFN1</accession>
<dbReference type="Gene3D" id="3.40.50.720">
    <property type="entry name" value="NAD(P)-binding Rossmann-like Domain"/>
    <property type="match status" value="2"/>
</dbReference>
<dbReference type="GO" id="GO:0016616">
    <property type="term" value="F:oxidoreductase activity, acting on the CH-OH group of donors, NAD or NADP as acceptor"/>
    <property type="evidence" value="ECO:0007669"/>
    <property type="project" value="InterPro"/>
</dbReference>
<feature type="domain" description="D-isomer specific 2-hydroxyacid dehydrogenase catalytic" evidence="5">
    <location>
        <begin position="28"/>
        <end position="319"/>
    </location>
</feature>
<evidence type="ECO:0000256" key="1">
    <source>
        <dbReference type="ARBA" id="ARBA00005854"/>
    </source>
</evidence>
<evidence type="ECO:0000259" key="6">
    <source>
        <dbReference type="Pfam" id="PF02826"/>
    </source>
</evidence>
<proteinExistence type="inferred from homology"/>